<dbReference type="Gene3D" id="3.20.20.120">
    <property type="entry name" value="Enolase-like C-terminal domain"/>
    <property type="match status" value="1"/>
</dbReference>
<dbReference type="InterPro" id="IPR029017">
    <property type="entry name" value="Enolase-like_N"/>
</dbReference>
<accession>A0ABW9QRR4</accession>
<evidence type="ECO:0000313" key="6">
    <source>
        <dbReference type="Proteomes" id="UP000437736"/>
    </source>
</evidence>
<organism evidence="5 6">
    <name type="scientific">Acidiferrimicrobium australe</name>
    <dbReference type="NCBI Taxonomy" id="2664430"/>
    <lineage>
        <taxon>Bacteria</taxon>
        <taxon>Bacillati</taxon>
        <taxon>Actinomycetota</taxon>
        <taxon>Acidimicrobiia</taxon>
        <taxon>Acidimicrobiales</taxon>
        <taxon>Acidimicrobiaceae</taxon>
        <taxon>Acidiferrimicrobium</taxon>
    </lineage>
</organism>
<dbReference type="InterPro" id="IPR029065">
    <property type="entry name" value="Enolase_C-like"/>
</dbReference>
<sequence length="397" mass="42195">MKIVDVRATPVAVPFVAPLRWSLGVCTHAVRTVIEVETDDGIIGVGETSGADAAAAVDAHVAPLLRGQHPMLTTRILQALGAGLNLPYTLPQSVFAAVEMACLDAVGRSFGVPVHSLLGGSVRDAIDVCAIVYYRHAAGATTDEVLDEEALCERVGDLAAATGAPVLKLHGGVRPPREELHLLSLLQERTPGARWRLDPNGAWAVATAREVARSLPETRVDIEYLEDPVAHLEGMAQVRRDSPVPLATNMCVTGFADLAPGIRLGSVDVVLADVHYWGGLRANQRMIAVCDAFQLGVGLHGHAELGVSLAAMVHLAAASPSMTYAIDVQRFDLAGDIVQETLPITEGRLAVPSAPGLGVELDHDAVERAHRRYLEQPTGDRIEDPRPASWGVTIPVY</sequence>
<dbReference type="SMART" id="SM00922">
    <property type="entry name" value="MR_MLE"/>
    <property type="match status" value="1"/>
</dbReference>
<dbReference type="SUPFAM" id="SSF51604">
    <property type="entry name" value="Enolase C-terminal domain-like"/>
    <property type="match status" value="1"/>
</dbReference>
<dbReference type="InterPro" id="IPR034593">
    <property type="entry name" value="DgoD-like"/>
</dbReference>
<comment type="caution">
    <text evidence="5">The sequence shown here is derived from an EMBL/GenBank/DDBJ whole genome shotgun (WGS) entry which is preliminary data.</text>
</comment>
<evidence type="ECO:0000256" key="1">
    <source>
        <dbReference type="ARBA" id="ARBA00001426"/>
    </source>
</evidence>
<dbReference type="PANTHER" id="PTHR48080">
    <property type="entry name" value="D-GALACTONATE DEHYDRATASE-RELATED"/>
    <property type="match status" value="1"/>
</dbReference>
<comment type="catalytic activity">
    <reaction evidence="1">
        <text>D-glucarate = 5-dehydro-4-deoxy-D-glucarate + H2O</text>
        <dbReference type="Rhea" id="RHEA:14573"/>
        <dbReference type="ChEBI" id="CHEBI:15377"/>
        <dbReference type="ChEBI" id="CHEBI:30612"/>
        <dbReference type="ChEBI" id="CHEBI:42819"/>
        <dbReference type="EC" id="4.2.1.40"/>
    </reaction>
</comment>
<reference evidence="5 6" key="1">
    <citation type="submission" date="2019-11" db="EMBL/GenBank/DDBJ databases">
        <title>Acidiferrimicrobium australis gen. nov., sp. nov., an acidophilic and obligately heterotrophic, member of the Actinobacteria that catalyses dissimilatory oxido- reduction of iron isolated from metal-rich acidic water in Chile.</title>
        <authorList>
            <person name="Gonzalez D."/>
            <person name="Huber K."/>
            <person name="Hedrich S."/>
            <person name="Rojas-Villalobos C."/>
            <person name="Quatrini R."/>
            <person name="Dinamarca M.A."/>
            <person name="Schwarz A."/>
            <person name="Canales C."/>
            <person name="Nancucheo I."/>
        </authorList>
    </citation>
    <scope>NUCLEOTIDE SEQUENCE [LARGE SCALE GENOMIC DNA]</scope>
    <source>
        <strain evidence="5 6">USS-CCA1</strain>
    </source>
</reference>
<dbReference type="SUPFAM" id="SSF54826">
    <property type="entry name" value="Enolase N-terminal domain-like"/>
    <property type="match status" value="1"/>
</dbReference>
<dbReference type="PANTHER" id="PTHR48080:SF4">
    <property type="entry name" value="GLUCARATE DEHYDRATASE"/>
    <property type="match status" value="1"/>
</dbReference>
<protein>
    <recommendedName>
        <fullName evidence="3">glucarate dehydratase</fullName>
        <ecNumber evidence="3">4.2.1.40</ecNumber>
    </recommendedName>
</protein>
<dbReference type="Gene3D" id="3.30.390.10">
    <property type="entry name" value="Enolase-like, N-terminal domain"/>
    <property type="match status" value="1"/>
</dbReference>
<proteinExistence type="predicted"/>
<keyword evidence="6" id="KW-1185">Reference proteome</keyword>
<dbReference type="InterPro" id="IPR013341">
    <property type="entry name" value="Mandelate_racemase_N_dom"/>
</dbReference>
<feature type="domain" description="Mandelate racemase/muconate lactonizing enzyme C-terminal" evidence="4">
    <location>
        <begin position="148"/>
        <end position="245"/>
    </location>
</feature>
<evidence type="ECO:0000256" key="3">
    <source>
        <dbReference type="ARBA" id="ARBA00011973"/>
    </source>
</evidence>
<evidence type="ECO:0000259" key="4">
    <source>
        <dbReference type="SMART" id="SM00922"/>
    </source>
</evidence>
<name>A0ABW9QRR4_9ACTN</name>
<dbReference type="InterPro" id="IPR036849">
    <property type="entry name" value="Enolase-like_C_sf"/>
</dbReference>
<dbReference type="Pfam" id="PF13378">
    <property type="entry name" value="MR_MLE_C"/>
    <property type="match status" value="1"/>
</dbReference>
<dbReference type="Proteomes" id="UP000437736">
    <property type="component" value="Unassembled WGS sequence"/>
</dbReference>
<dbReference type="InterPro" id="IPR013342">
    <property type="entry name" value="Mandelate_racemase_C"/>
</dbReference>
<comment type="pathway">
    <text evidence="2">Carbohydrate acid metabolism; D-glucarate degradation; 2,5-dioxopentanoate from D-glucarate: step 1/2.</text>
</comment>
<dbReference type="Pfam" id="PF02746">
    <property type="entry name" value="MR_MLE_N"/>
    <property type="match status" value="1"/>
</dbReference>
<dbReference type="EC" id="4.2.1.40" evidence="3"/>
<gene>
    <name evidence="5" type="ORF">GHK86_07340</name>
</gene>
<evidence type="ECO:0000256" key="2">
    <source>
        <dbReference type="ARBA" id="ARBA00005183"/>
    </source>
</evidence>
<dbReference type="EMBL" id="WJHE01000324">
    <property type="protein sequence ID" value="MST32535.1"/>
    <property type="molecule type" value="Genomic_DNA"/>
</dbReference>
<dbReference type="SFLD" id="SFLDS00001">
    <property type="entry name" value="Enolase"/>
    <property type="match status" value="1"/>
</dbReference>
<evidence type="ECO:0000313" key="5">
    <source>
        <dbReference type="EMBL" id="MST32535.1"/>
    </source>
</evidence>